<evidence type="ECO:0000256" key="1">
    <source>
        <dbReference type="ARBA" id="ARBA00023180"/>
    </source>
</evidence>
<comment type="caution">
    <text evidence="3">The sequence shown here is derived from an EMBL/GenBank/DDBJ whole genome shotgun (WGS) entry which is preliminary data.</text>
</comment>
<reference evidence="3" key="1">
    <citation type="submission" date="2021-06" db="EMBL/GenBank/DDBJ databases">
        <authorList>
            <person name="Hodson N. C."/>
            <person name="Mongue J. A."/>
            <person name="Jaron S. K."/>
        </authorList>
    </citation>
    <scope>NUCLEOTIDE SEQUENCE</scope>
</reference>
<organism evidence="3 4">
    <name type="scientific">Allacma fusca</name>
    <dbReference type="NCBI Taxonomy" id="39272"/>
    <lineage>
        <taxon>Eukaryota</taxon>
        <taxon>Metazoa</taxon>
        <taxon>Ecdysozoa</taxon>
        <taxon>Arthropoda</taxon>
        <taxon>Hexapoda</taxon>
        <taxon>Collembola</taxon>
        <taxon>Symphypleona</taxon>
        <taxon>Sminthuridae</taxon>
        <taxon>Allacma</taxon>
    </lineage>
</organism>
<feature type="non-terminal residue" evidence="3">
    <location>
        <position position="160"/>
    </location>
</feature>
<gene>
    <name evidence="3" type="ORF">AFUS01_LOCUS34530</name>
</gene>
<dbReference type="Proteomes" id="UP000708208">
    <property type="component" value="Unassembled WGS sequence"/>
</dbReference>
<keyword evidence="1" id="KW-0325">Glycoprotein</keyword>
<dbReference type="EMBL" id="CAJVCH010532511">
    <property type="protein sequence ID" value="CAG7824371.1"/>
    <property type="molecule type" value="Genomic_DNA"/>
</dbReference>
<evidence type="ECO:0000259" key="2">
    <source>
        <dbReference type="Pfam" id="PF00135"/>
    </source>
</evidence>
<dbReference type="AlphaFoldDB" id="A0A8J2KZE2"/>
<feature type="non-terminal residue" evidence="3">
    <location>
        <position position="1"/>
    </location>
</feature>
<evidence type="ECO:0000313" key="4">
    <source>
        <dbReference type="Proteomes" id="UP000708208"/>
    </source>
</evidence>
<dbReference type="InterPro" id="IPR002018">
    <property type="entry name" value="CarbesteraseB"/>
</dbReference>
<protein>
    <recommendedName>
        <fullName evidence="2">Carboxylesterase type B domain-containing protein</fullName>
    </recommendedName>
</protein>
<proteinExistence type="predicted"/>
<sequence length="160" mass="19031">VNKVPWMLGANNNEGLILVAKFLQFPETQKFLKDNKLWEKLIPHLIFYDSSLRPDAAMKIRDYYFGNETYDLHDPGVISTLDSLVSHKLFFKPLKDSALVQSKHAPVYLYKYNYKGFLTFFNFVRWGRPMSWLRGEIHVAFNGAIDTLQQFLFWWKHHHY</sequence>
<name>A0A8J2KZE2_9HEXA</name>
<evidence type="ECO:0000313" key="3">
    <source>
        <dbReference type="EMBL" id="CAG7824371.1"/>
    </source>
</evidence>
<feature type="domain" description="Carboxylesterase type B" evidence="2">
    <location>
        <begin position="2"/>
        <end position="116"/>
    </location>
</feature>
<accession>A0A8J2KZE2</accession>
<keyword evidence="4" id="KW-1185">Reference proteome</keyword>
<dbReference type="Pfam" id="PF00135">
    <property type="entry name" value="COesterase"/>
    <property type="match status" value="1"/>
</dbReference>